<protein>
    <recommendedName>
        <fullName evidence="4">ESAT-6 protein secretion system EspG family protein</fullName>
    </recommendedName>
</protein>
<sequence length="256" mass="27403">MAAPQVGDRFHVLTALLLTPGQFPSVLGDDYPAACAALALEPWADGYGLLLGQTPDGARRTVVCDDAALVGSAVAAWDCGVEYRLQAPDRTLIESVAGWPLALRGGVPHLPEPFDPPEEPGRPFLRAPDPQAWGPAQRRLGADDVAKHWLLWREKVAAGAQLDPDAPQPPQVQRILRESRGYTADPPPAGRVRSAPAPDGARMVRADGPGWSLAAHTDDIALVLTDDLPHEVTPIPRTPELPSLLRALDLMARTSH</sequence>
<evidence type="ECO:0008006" key="4">
    <source>
        <dbReference type="Google" id="ProtNLM"/>
    </source>
</evidence>
<dbReference type="EMBL" id="JBHSQJ010000006">
    <property type="protein sequence ID" value="MFC5905994.1"/>
    <property type="molecule type" value="Genomic_DNA"/>
</dbReference>
<accession>A0ABW1FUY8</accession>
<keyword evidence="3" id="KW-1185">Reference proteome</keyword>
<name>A0ABW1FUY8_9ACTN</name>
<dbReference type="Proteomes" id="UP001596174">
    <property type="component" value="Unassembled WGS sequence"/>
</dbReference>
<proteinExistence type="predicted"/>
<organism evidence="2 3">
    <name type="scientific">Streptacidiphilus monticola</name>
    <dbReference type="NCBI Taxonomy" id="2161674"/>
    <lineage>
        <taxon>Bacteria</taxon>
        <taxon>Bacillati</taxon>
        <taxon>Actinomycetota</taxon>
        <taxon>Actinomycetes</taxon>
        <taxon>Kitasatosporales</taxon>
        <taxon>Streptomycetaceae</taxon>
        <taxon>Streptacidiphilus</taxon>
    </lineage>
</organism>
<evidence type="ECO:0000313" key="3">
    <source>
        <dbReference type="Proteomes" id="UP001596174"/>
    </source>
</evidence>
<evidence type="ECO:0000256" key="1">
    <source>
        <dbReference type="SAM" id="MobiDB-lite"/>
    </source>
</evidence>
<dbReference type="RefSeq" id="WP_380578970.1">
    <property type="nucleotide sequence ID" value="NZ_JBHSQJ010000006.1"/>
</dbReference>
<gene>
    <name evidence="2" type="ORF">ACFP3V_02000</name>
</gene>
<comment type="caution">
    <text evidence="2">The sequence shown here is derived from an EMBL/GenBank/DDBJ whole genome shotgun (WGS) entry which is preliminary data.</text>
</comment>
<reference evidence="3" key="1">
    <citation type="journal article" date="2019" name="Int. J. Syst. Evol. Microbiol.">
        <title>The Global Catalogue of Microorganisms (GCM) 10K type strain sequencing project: providing services to taxonomists for standard genome sequencing and annotation.</title>
        <authorList>
            <consortium name="The Broad Institute Genomics Platform"/>
            <consortium name="The Broad Institute Genome Sequencing Center for Infectious Disease"/>
            <person name="Wu L."/>
            <person name="Ma J."/>
        </authorList>
    </citation>
    <scope>NUCLEOTIDE SEQUENCE [LARGE SCALE GENOMIC DNA]</scope>
    <source>
        <strain evidence="3">JCM 4816</strain>
    </source>
</reference>
<feature type="region of interest" description="Disordered" evidence="1">
    <location>
        <begin position="110"/>
        <end position="137"/>
    </location>
</feature>
<evidence type="ECO:0000313" key="2">
    <source>
        <dbReference type="EMBL" id="MFC5905994.1"/>
    </source>
</evidence>